<dbReference type="SUPFAM" id="SSF55469">
    <property type="entry name" value="FMN-dependent nitroreductase-like"/>
    <property type="match status" value="1"/>
</dbReference>
<evidence type="ECO:0000259" key="7">
    <source>
        <dbReference type="Pfam" id="PF00881"/>
    </source>
</evidence>
<keyword evidence="4" id="KW-0288">FMN</keyword>
<evidence type="ECO:0000256" key="6">
    <source>
        <dbReference type="ARBA" id="ARBA00023002"/>
    </source>
</evidence>
<dbReference type="PANTHER" id="PTHR43673:SF2">
    <property type="entry name" value="NITROREDUCTASE"/>
    <property type="match status" value="1"/>
</dbReference>
<name>A0A831RR92_9GAMM</name>
<organism evidence="8 9">
    <name type="scientific">Sedimenticola thiotaurini</name>
    <dbReference type="NCBI Taxonomy" id="1543721"/>
    <lineage>
        <taxon>Bacteria</taxon>
        <taxon>Pseudomonadati</taxon>
        <taxon>Pseudomonadota</taxon>
        <taxon>Gammaproteobacteria</taxon>
        <taxon>Chromatiales</taxon>
        <taxon>Sedimenticolaceae</taxon>
        <taxon>Sedimenticola</taxon>
    </lineage>
</organism>
<dbReference type="PANTHER" id="PTHR43673">
    <property type="entry name" value="NAD(P)H NITROREDUCTASE YDGI-RELATED"/>
    <property type="match status" value="1"/>
</dbReference>
<evidence type="ECO:0000256" key="3">
    <source>
        <dbReference type="ARBA" id="ARBA00022630"/>
    </source>
</evidence>
<feature type="domain" description="Nitroreductase" evidence="7">
    <location>
        <begin position="9"/>
        <end position="187"/>
    </location>
</feature>
<dbReference type="InterPro" id="IPR033878">
    <property type="entry name" value="NfsB-like"/>
</dbReference>
<gene>
    <name evidence="8" type="ORF">ENI96_12910</name>
</gene>
<proteinExistence type="inferred from homology"/>
<evidence type="ECO:0000313" key="9">
    <source>
        <dbReference type="Proteomes" id="UP000886251"/>
    </source>
</evidence>
<sequence>MNPVLNALQFRHACKKFDPERRIPEQTLREILECARLSPSSFGLEPWKFLVLQDMELRRRLRPACWNQPQITESSAVVAILARNATLEADSAYVRACYDRRGLPEEKITASLRRYGDHLENEVKPLMSLYAWASKQCYIALADIMTAAAAAGVDSCPIEGFEKAAVERVLGLPEDDFQVAVLVALGYRAGDQTPRFRHDFDRIIEFR</sequence>
<keyword evidence="6" id="KW-0560">Oxidoreductase</keyword>
<keyword evidence="3" id="KW-0285">Flavoprotein</keyword>
<keyword evidence="5" id="KW-0521">NADP</keyword>
<dbReference type="Gene3D" id="3.40.109.10">
    <property type="entry name" value="NADH Oxidase"/>
    <property type="match status" value="1"/>
</dbReference>
<dbReference type="Proteomes" id="UP000886251">
    <property type="component" value="Unassembled WGS sequence"/>
</dbReference>
<reference evidence="8" key="1">
    <citation type="journal article" date="2020" name="mSystems">
        <title>Genome- and Community-Level Interaction Insights into Carbon Utilization and Element Cycling Functions of Hydrothermarchaeota in Hydrothermal Sediment.</title>
        <authorList>
            <person name="Zhou Z."/>
            <person name="Liu Y."/>
            <person name="Xu W."/>
            <person name="Pan J."/>
            <person name="Luo Z.H."/>
            <person name="Li M."/>
        </authorList>
    </citation>
    <scope>NUCLEOTIDE SEQUENCE [LARGE SCALE GENOMIC DNA]</scope>
    <source>
        <strain evidence="8">HyVt-443</strain>
    </source>
</reference>
<evidence type="ECO:0000256" key="5">
    <source>
        <dbReference type="ARBA" id="ARBA00022857"/>
    </source>
</evidence>
<evidence type="ECO:0000256" key="1">
    <source>
        <dbReference type="ARBA" id="ARBA00001917"/>
    </source>
</evidence>
<evidence type="ECO:0000313" key="8">
    <source>
        <dbReference type="EMBL" id="HEB97314.1"/>
    </source>
</evidence>
<comment type="cofactor">
    <cofactor evidence="1">
        <name>FMN</name>
        <dbReference type="ChEBI" id="CHEBI:58210"/>
    </cofactor>
</comment>
<dbReference type="AlphaFoldDB" id="A0A831RR92"/>
<dbReference type="EMBL" id="DRKP01000162">
    <property type="protein sequence ID" value="HEB97314.1"/>
    <property type="molecule type" value="Genomic_DNA"/>
</dbReference>
<evidence type="ECO:0000256" key="2">
    <source>
        <dbReference type="ARBA" id="ARBA00007118"/>
    </source>
</evidence>
<comment type="caution">
    <text evidence="8">The sequence shown here is derived from an EMBL/GenBank/DDBJ whole genome shotgun (WGS) entry which is preliminary data.</text>
</comment>
<evidence type="ECO:0000256" key="4">
    <source>
        <dbReference type="ARBA" id="ARBA00022643"/>
    </source>
</evidence>
<protein>
    <submittedName>
        <fullName evidence="8">NAD(P)H-dependent oxidoreductase</fullName>
    </submittedName>
</protein>
<comment type="similarity">
    <text evidence="2">Belongs to the nitroreductase family.</text>
</comment>
<dbReference type="Pfam" id="PF00881">
    <property type="entry name" value="Nitroreductase"/>
    <property type="match status" value="1"/>
</dbReference>
<dbReference type="GO" id="GO:0016491">
    <property type="term" value="F:oxidoreductase activity"/>
    <property type="evidence" value="ECO:0007669"/>
    <property type="project" value="UniProtKB-KW"/>
</dbReference>
<dbReference type="InterPro" id="IPR029479">
    <property type="entry name" value="Nitroreductase"/>
</dbReference>
<dbReference type="CDD" id="cd02149">
    <property type="entry name" value="NfsB-like"/>
    <property type="match status" value="1"/>
</dbReference>
<accession>A0A831RR92</accession>
<dbReference type="InterPro" id="IPR000415">
    <property type="entry name" value="Nitroreductase-like"/>
</dbReference>